<gene>
    <name evidence="2" type="primary">yieM</name>
    <name evidence="2" type="ORF">GCM10007414_32910</name>
</gene>
<evidence type="ECO:0000313" key="3">
    <source>
        <dbReference type="Proteomes" id="UP000651977"/>
    </source>
</evidence>
<dbReference type="Pfam" id="PF05762">
    <property type="entry name" value="VWA_CoxE"/>
    <property type="match status" value="1"/>
</dbReference>
<proteinExistence type="predicted"/>
<name>A0ABQ1I787_9ALTE</name>
<protein>
    <recommendedName>
        <fullName evidence="1">VWFA domain-containing protein</fullName>
    </recommendedName>
</protein>
<evidence type="ECO:0000259" key="1">
    <source>
        <dbReference type="SMART" id="SM00327"/>
    </source>
</evidence>
<dbReference type="InterPro" id="IPR036465">
    <property type="entry name" value="vWFA_dom_sf"/>
</dbReference>
<dbReference type="Proteomes" id="UP000651977">
    <property type="component" value="Unassembled WGS sequence"/>
</dbReference>
<dbReference type="RefSeq" id="WP_055733470.1">
    <property type="nucleotide sequence ID" value="NZ_BMDY01000023.1"/>
</dbReference>
<dbReference type="CDD" id="cd01462">
    <property type="entry name" value="VWA_YIEM_type"/>
    <property type="match status" value="1"/>
</dbReference>
<reference evidence="3" key="1">
    <citation type="journal article" date="2019" name="Int. J. Syst. Evol. Microbiol.">
        <title>The Global Catalogue of Microorganisms (GCM) 10K type strain sequencing project: providing services to taxonomists for standard genome sequencing and annotation.</title>
        <authorList>
            <consortium name="The Broad Institute Genomics Platform"/>
            <consortium name="The Broad Institute Genome Sequencing Center for Infectious Disease"/>
            <person name="Wu L."/>
            <person name="Ma J."/>
        </authorList>
    </citation>
    <scope>NUCLEOTIDE SEQUENCE [LARGE SCALE GENOMIC DNA]</scope>
    <source>
        <strain evidence="3">CGMCC 1.10131</strain>
    </source>
</reference>
<accession>A0ABQ1I787</accession>
<sequence length="479" mass="54686">MLDSLQFGLMLAESGVLEEAVREVMLRPQLMMIAESSPGIQSSMNNQLHKWKNQIRAKLSKVTIEQKFAEEIALYQQSIELDSHAFTQGIDELLLQLSVCSEFYSQASELVAHPHHRYSPMFQSYFCNQWFDSIAQQLKQAQADEVKQHKQQLLADLYQRVETLEAMPEMTEAGNPNKMGRLWDMAAAKLTKTELNLLKQFSAFLKSHKGLQDIAEKLGRMADQVSDPNSSNAPVEEPQLVEEQLEQVTDDIVGVHEGDDLAKLLPSETLFLAYPELEVIFYKHLLDHQLMNYQMQGKQRKLRKVKTYKKAAEQALLDKGPFILAIDSSGSMQGFPEKCAKALAYGLMQIALAEQRDCYVIMFSTELITYQLTKKDGLREVLNFLSYSFHGGTDMPSALSEAIKQMHKDQYKNADLLVLSDFIAPAPPESLLAQIEQLKQQKNRFHAVNLSSYGNPQLMSIFDYLWDYTRSPIQRLFKR</sequence>
<dbReference type="PANTHER" id="PTHR36846:SF1">
    <property type="entry name" value="PROTEIN VIAA"/>
    <property type="match status" value="1"/>
</dbReference>
<dbReference type="InterPro" id="IPR002035">
    <property type="entry name" value="VWF_A"/>
</dbReference>
<feature type="domain" description="VWFA" evidence="1">
    <location>
        <begin position="319"/>
        <end position="477"/>
    </location>
</feature>
<dbReference type="PANTHER" id="PTHR36846">
    <property type="entry name" value="PROTEIN VIAA"/>
    <property type="match status" value="1"/>
</dbReference>
<dbReference type="SMART" id="SM00327">
    <property type="entry name" value="VWA"/>
    <property type="match status" value="1"/>
</dbReference>
<keyword evidence="3" id="KW-1185">Reference proteome</keyword>
<dbReference type="Gene3D" id="3.40.50.410">
    <property type="entry name" value="von Willebrand factor, type A domain"/>
    <property type="match status" value="1"/>
</dbReference>
<dbReference type="InterPro" id="IPR008912">
    <property type="entry name" value="Uncharacterised_CoxE"/>
</dbReference>
<organism evidence="2 3">
    <name type="scientific">Agarivorans gilvus</name>
    <dbReference type="NCBI Taxonomy" id="680279"/>
    <lineage>
        <taxon>Bacteria</taxon>
        <taxon>Pseudomonadati</taxon>
        <taxon>Pseudomonadota</taxon>
        <taxon>Gammaproteobacteria</taxon>
        <taxon>Alteromonadales</taxon>
        <taxon>Alteromonadaceae</taxon>
        <taxon>Agarivorans</taxon>
    </lineage>
</organism>
<dbReference type="EMBL" id="BMDY01000023">
    <property type="protein sequence ID" value="GGB16876.1"/>
    <property type="molecule type" value="Genomic_DNA"/>
</dbReference>
<comment type="caution">
    <text evidence="2">The sequence shown here is derived from an EMBL/GenBank/DDBJ whole genome shotgun (WGS) entry which is preliminary data.</text>
</comment>
<dbReference type="NCBIfam" id="NF008230">
    <property type="entry name" value="PRK10997.1"/>
    <property type="match status" value="1"/>
</dbReference>
<dbReference type="SUPFAM" id="SSF53300">
    <property type="entry name" value="vWA-like"/>
    <property type="match status" value="1"/>
</dbReference>
<evidence type="ECO:0000313" key="2">
    <source>
        <dbReference type="EMBL" id="GGB16876.1"/>
    </source>
</evidence>